<gene>
    <name evidence="12" type="primary">ORF1</name>
</gene>
<dbReference type="GO" id="GO:0003968">
    <property type="term" value="F:RNA-directed RNA polymerase activity"/>
    <property type="evidence" value="ECO:0007669"/>
    <property type="project" value="UniProtKB-KW"/>
</dbReference>
<feature type="domain" description="Helicase ATP-binding" evidence="11">
    <location>
        <begin position="1077"/>
        <end position="1227"/>
    </location>
</feature>
<dbReference type="EMBL" id="MK231080">
    <property type="protein sequence ID" value="QED43004.1"/>
    <property type="molecule type" value="Genomic_RNA"/>
</dbReference>
<keyword evidence="3" id="KW-0696">RNA-directed RNA polymerase</keyword>
<dbReference type="SUPFAM" id="SSF52540">
    <property type="entry name" value="P-loop containing nucleoside triphosphate hydrolases"/>
    <property type="match status" value="1"/>
</dbReference>
<dbReference type="Pfam" id="PF00680">
    <property type="entry name" value="RdRP_1"/>
    <property type="match status" value="1"/>
</dbReference>
<dbReference type="InterPro" id="IPR001205">
    <property type="entry name" value="RNA-dir_pol_C"/>
</dbReference>
<keyword evidence="9" id="KW-0472">Membrane</keyword>
<evidence type="ECO:0000256" key="6">
    <source>
        <dbReference type="ARBA" id="ARBA00022741"/>
    </source>
</evidence>
<dbReference type="Gene3D" id="3.40.50.300">
    <property type="entry name" value="P-loop containing nucleotide triphosphate hydrolases"/>
    <property type="match status" value="2"/>
</dbReference>
<dbReference type="InterPro" id="IPR043128">
    <property type="entry name" value="Rev_trsase/Diguanyl_cyclase"/>
</dbReference>
<comment type="subcellular location">
    <subcellularLocation>
        <location evidence="2">Host cell</location>
    </subcellularLocation>
    <subcellularLocation>
        <location evidence="1">Virion</location>
    </subcellularLocation>
</comment>
<accession>A0A7G3KH79</accession>
<evidence type="ECO:0000313" key="12">
    <source>
        <dbReference type="EMBL" id="QED43004.1"/>
    </source>
</evidence>
<keyword evidence="7" id="KW-0946">Virion</keyword>
<dbReference type="InterPro" id="IPR011545">
    <property type="entry name" value="DEAD/DEAH_box_helicase_dom"/>
</dbReference>
<evidence type="ECO:0000259" key="10">
    <source>
        <dbReference type="PROSITE" id="PS50507"/>
    </source>
</evidence>
<dbReference type="Pfam" id="PF00270">
    <property type="entry name" value="DEAD"/>
    <property type="match status" value="1"/>
</dbReference>
<dbReference type="GO" id="GO:0043657">
    <property type="term" value="C:host cell"/>
    <property type="evidence" value="ECO:0007669"/>
    <property type="project" value="UniProtKB-SubCell"/>
</dbReference>
<dbReference type="InterPro" id="IPR043502">
    <property type="entry name" value="DNA/RNA_pol_sf"/>
</dbReference>
<feature type="domain" description="RdRp catalytic" evidence="10">
    <location>
        <begin position="587"/>
        <end position="716"/>
    </location>
</feature>
<keyword evidence="9" id="KW-1133">Transmembrane helix</keyword>
<protein>
    <submittedName>
        <fullName evidence="12">Putative RdRp</fullName>
    </submittedName>
</protein>
<dbReference type="PROSITE" id="PS50507">
    <property type="entry name" value="RDRP_SSRNA_POS"/>
    <property type="match status" value="1"/>
</dbReference>
<evidence type="ECO:0000256" key="8">
    <source>
        <dbReference type="ARBA" id="ARBA00022953"/>
    </source>
</evidence>
<evidence type="ECO:0000259" key="11">
    <source>
        <dbReference type="PROSITE" id="PS51192"/>
    </source>
</evidence>
<reference evidence="12" key="1">
    <citation type="submission" date="2018-11" db="EMBL/GenBank/DDBJ databases">
        <authorList>
            <person name="Jo Y."/>
            <person name="Cho W.K."/>
        </authorList>
    </citation>
    <scope>NUCLEOTIDE SEQUENCE</scope>
    <source>
        <strain evidence="12">Won</strain>
    </source>
</reference>
<evidence type="ECO:0000256" key="1">
    <source>
        <dbReference type="ARBA" id="ARBA00004328"/>
    </source>
</evidence>
<evidence type="ECO:0000256" key="9">
    <source>
        <dbReference type="SAM" id="Phobius"/>
    </source>
</evidence>
<keyword evidence="8" id="KW-0693">Viral RNA replication</keyword>
<keyword evidence="6" id="KW-0547">Nucleotide-binding</keyword>
<dbReference type="InterPro" id="IPR007094">
    <property type="entry name" value="RNA-dir_pol_PSvirus"/>
</dbReference>
<dbReference type="InterPro" id="IPR027417">
    <property type="entry name" value="P-loop_NTPase"/>
</dbReference>
<evidence type="ECO:0000256" key="5">
    <source>
        <dbReference type="ARBA" id="ARBA00022695"/>
    </source>
</evidence>
<evidence type="ECO:0000256" key="4">
    <source>
        <dbReference type="ARBA" id="ARBA00022679"/>
    </source>
</evidence>
<dbReference type="GO" id="GO:0044423">
    <property type="term" value="C:virion component"/>
    <property type="evidence" value="ECO:0007669"/>
    <property type="project" value="UniProtKB-KW"/>
</dbReference>
<dbReference type="GO" id="GO:0039694">
    <property type="term" value="P:viral RNA genome replication"/>
    <property type="evidence" value="ECO:0007669"/>
    <property type="project" value="InterPro"/>
</dbReference>
<keyword evidence="4" id="KW-0808">Transferase</keyword>
<evidence type="ECO:0000256" key="7">
    <source>
        <dbReference type="ARBA" id="ARBA00022844"/>
    </source>
</evidence>
<feature type="transmembrane region" description="Helical" evidence="9">
    <location>
        <begin position="35"/>
        <end position="65"/>
    </location>
</feature>
<dbReference type="GO" id="GO:0006351">
    <property type="term" value="P:DNA-templated transcription"/>
    <property type="evidence" value="ECO:0007669"/>
    <property type="project" value="InterPro"/>
</dbReference>
<feature type="transmembrane region" description="Helical" evidence="9">
    <location>
        <begin position="72"/>
        <end position="92"/>
    </location>
</feature>
<dbReference type="InterPro" id="IPR014001">
    <property type="entry name" value="Helicase_ATP-bd"/>
</dbReference>
<organism evidence="12">
    <name type="scientific">Monilinia barnavirus J</name>
    <dbReference type="NCBI Taxonomy" id="2592778"/>
    <lineage>
        <taxon>Viruses</taxon>
        <taxon>Riboviria</taxon>
        <taxon>Orthornavirae</taxon>
        <taxon>Pisuviricota</taxon>
        <taxon>Pisoniviricetes</taxon>
        <taxon>Sobelivirales</taxon>
        <taxon>Barnaviridae</taxon>
        <taxon>Barnavirus</taxon>
    </lineage>
</organism>
<dbReference type="SUPFAM" id="SSF56672">
    <property type="entry name" value="DNA/RNA polymerases"/>
    <property type="match status" value="1"/>
</dbReference>
<dbReference type="SMART" id="SM00487">
    <property type="entry name" value="DEXDc"/>
    <property type="match status" value="1"/>
</dbReference>
<dbReference type="GO" id="GO:0005524">
    <property type="term" value="F:ATP binding"/>
    <property type="evidence" value="ECO:0007669"/>
    <property type="project" value="InterPro"/>
</dbReference>
<keyword evidence="5" id="KW-0548">Nucleotidyltransferase</keyword>
<keyword evidence="9" id="KW-0812">Transmembrane</keyword>
<evidence type="ECO:0000256" key="3">
    <source>
        <dbReference type="ARBA" id="ARBA00022484"/>
    </source>
</evidence>
<proteinExistence type="predicted"/>
<dbReference type="GO" id="GO:0003723">
    <property type="term" value="F:RNA binding"/>
    <property type="evidence" value="ECO:0007669"/>
    <property type="project" value="InterPro"/>
</dbReference>
<dbReference type="PROSITE" id="PS51192">
    <property type="entry name" value="HELICASE_ATP_BIND_1"/>
    <property type="match status" value="1"/>
</dbReference>
<name>A0A7G3KH79_9VIRU</name>
<dbReference type="Gene3D" id="3.30.70.270">
    <property type="match status" value="1"/>
</dbReference>
<sequence>MMLLLFTLMKPSFWVKLVRQSVIMHEYLIYPYRALLVLCSLIVAVLTMVFVWSGLGVAMWLMVALLSGSGSLFLLPIVVFGPCAIFLVTYMVSGTIVNEANNIRMHGKKRALWTSTTFAPRNPSVSLVRYAIWKGHDGTGEWLSAATKVFTLPPELQDAIGDGIASVGSLMWSEMILALEKAIDGPQSMFLSLSALWFLIRVGPVSAWKTFKKLYMFQFIVFIALWHLKIHHVQYLTFGIIKVFVFFTKHFNEASLTLFFDWLNWRLTAFFCSVAAWATSLNSEVARYHSKSIGGGSAKLISHFKNFTMQGALFISDLGLPSFVRRRFNPEITKEAVERSMELMKELGWPVNVELTDPVPVDGFSLSAFKEWVLCGSDLRTGIHNCKTYVDKDLLHIKSALTYRRTEEYATELNELVATSRYFKRPDYEFPELELDEVWSVIGDIFRNSKLTPFNYIISKWEKKYALGSFMRDPARPWSKYSRKKFITYLGGYAPFKKLWASTFYYATQILPVSAVSVKGEALPEKKWLADKVRSVIGSPISQYILSTIWNYGPNHRFAWESTPIKIGMPLNGYWMTSVWARHARCQVHVQGDFSEFDSTVSGKVIDLIKAVRKKGYEFHRDRERIAELIDANYFQVSNQLLNTTSTGNIYKKGTGLTTGHSSTSMDNSLACVILYLMAWKDITGMSAKEFVHYNELSCFGDDHVLSFLATKPAIWTPTNIYKTMLKWGLTNNLEVMKLQDIEFLSKKGRKATVPEVTWLSSLGLKNVRFLVWHNKEKLLGKLTAKVKNIQPSYRVVRLLSYLSLTAHHQDVYDGIVHAIQSSRAMMAMVKANKLTIPSYEKVVRDWYSPSEAPKIPGDLNEEDESFINGQKIFEYGSTNALDSMVGALSMLPDLLSPVLFNYGYAKALQVFLLPRLSWVVDFMAASNKVSAVGALQYQLSKTPYRWVEVPLFVPGSSFSNKSSMLVRHWLYMLYMTYRPKMRTGAYLNMIINRIGILQFVINGRLFNEQKDSVFSLDQVIVCALLSFIDVPDWFSSIDAVMLPDLQLAVDLITHFVLVTIWASVPPNFRELTQSLRTIDGEKGHLAVSAPTATGKSTAMIMHIHNTIGHKYRKIIVIEPRSALVIGLTDYMSENFGLSCSGATSGITLDKSKKVFYMTAQSLMAHSELLDKSNFFVLDEAHIDEEFYVLTRKLLTKLKLPRLFVSATLTESVRRQAWREVDIPMAAIWSVTSLHESYDFSNMKPGTVADNIIQLAVETANALGANEKAIFFLPMKVHCDRAVEMCRKRAGAIHSGVGVPKKFDCDVYFVTDIVDVGITIPGLTYVWTSSVGKMHNGFFKITDAQIGQRRGRTGRTNNGVFKLVNINVGYSQPKEANTIDKTAMRNMIMDSLPIEIAAVFDKSLLLSALGLDTVNLSEDKENDVLRAASVYFKNFAPVFRGFVAAQESSNDAFGPPVVVATTGAGHISTSALQPTRKSREDIMKLACDVIEAGVLGQNFDQSNQYLDSLQHIAGPIYKVKNLVNSLVEDLAEGATDLLNPKNRDHVSTPSEVYEFGRILNLLRSME</sequence>
<evidence type="ECO:0000256" key="2">
    <source>
        <dbReference type="ARBA" id="ARBA00004340"/>
    </source>
</evidence>